<feature type="transmembrane region" description="Helical" evidence="1">
    <location>
        <begin position="221"/>
        <end position="243"/>
    </location>
</feature>
<feature type="domain" description="Acyltransferase 3" evidence="2">
    <location>
        <begin position="72"/>
        <end position="451"/>
    </location>
</feature>
<gene>
    <name evidence="3" type="ORF">LTR84_004429</name>
</gene>
<evidence type="ECO:0000313" key="3">
    <source>
        <dbReference type="EMBL" id="KAK5049500.1"/>
    </source>
</evidence>
<dbReference type="GeneID" id="89972607"/>
<keyword evidence="1" id="KW-1133">Transmembrane helix</keyword>
<dbReference type="PANTHER" id="PTHR23028">
    <property type="entry name" value="ACETYLTRANSFERASE"/>
    <property type="match status" value="1"/>
</dbReference>
<evidence type="ECO:0000256" key="1">
    <source>
        <dbReference type="SAM" id="Phobius"/>
    </source>
</evidence>
<keyword evidence="1" id="KW-0812">Transmembrane</keyword>
<evidence type="ECO:0000313" key="4">
    <source>
        <dbReference type="Proteomes" id="UP001358417"/>
    </source>
</evidence>
<dbReference type="InterPro" id="IPR002656">
    <property type="entry name" value="Acyl_transf_3_dom"/>
</dbReference>
<feature type="transmembrane region" description="Helical" evidence="1">
    <location>
        <begin position="320"/>
        <end position="340"/>
    </location>
</feature>
<dbReference type="GO" id="GO:0016747">
    <property type="term" value="F:acyltransferase activity, transferring groups other than amino-acyl groups"/>
    <property type="evidence" value="ECO:0007669"/>
    <property type="project" value="InterPro"/>
</dbReference>
<sequence>MEQSLPLLSQTAEDDTQYLDIELEKASQRQESTSSKVIRYLLFAVSLLHSALPRFLQIGGLNPRKDRQHSTAWLDALRGYAACVVVKFHVHEGFSHREFFHFPIIHAFEAGRGSVVIFFVISGYVLSVRMLKMIRARNSAQLLGSLASATFRRWLRLYAPTAFATLLLALAMQMGWSSHEELRQPTLYQQLSHWVMDTIYASDPFHNIMGWWVDPVYRTEYLFQMWTIPIEFRGSMALFLFVLACCKLSTRGRMIACWMLIIACYRWQVVYVACFLAGLFIADISLSYPPDQLQKLLQLPQNQLDADVTPPGRRWQWRTIAHQSGFILMFIMGLFLLSIPEDTGINGPFPFQYISRLTPSYYVKLADEYFWLSIGAILLVLALEYSPILQAPLKWSFSLYLGEISFGIYATHVLMKYTIYENWLRPWQQNHLGDSIWADCLVGTIIFLFIFASGDYFTRVDTRIVAFGRWLQSKTFEEWE</sequence>
<dbReference type="PANTHER" id="PTHR23028:SF134">
    <property type="entry name" value="PUTATIVE (AFU_ORTHOLOGUE AFUA_4G08520)-RELATED"/>
    <property type="match status" value="1"/>
</dbReference>
<dbReference type="RefSeq" id="XP_064704545.1">
    <property type="nucleotide sequence ID" value="XM_064848006.1"/>
</dbReference>
<accession>A0AAV9N4K5</accession>
<name>A0AAV9N4K5_9EURO</name>
<feature type="transmembrane region" description="Helical" evidence="1">
    <location>
        <begin position="255"/>
        <end position="282"/>
    </location>
</feature>
<reference evidence="3 4" key="1">
    <citation type="submission" date="2023-08" db="EMBL/GenBank/DDBJ databases">
        <title>Black Yeasts Isolated from many extreme environments.</title>
        <authorList>
            <person name="Coleine C."/>
            <person name="Stajich J.E."/>
            <person name="Selbmann L."/>
        </authorList>
    </citation>
    <scope>NUCLEOTIDE SEQUENCE [LARGE SCALE GENOMIC DNA]</scope>
    <source>
        <strain evidence="3 4">CCFEE 5792</strain>
    </source>
</reference>
<dbReference type="Proteomes" id="UP001358417">
    <property type="component" value="Unassembled WGS sequence"/>
</dbReference>
<feature type="transmembrane region" description="Helical" evidence="1">
    <location>
        <begin position="155"/>
        <end position="176"/>
    </location>
</feature>
<feature type="transmembrane region" description="Helical" evidence="1">
    <location>
        <begin position="115"/>
        <end position="134"/>
    </location>
</feature>
<feature type="transmembrane region" description="Helical" evidence="1">
    <location>
        <begin position="361"/>
        <end position="383"/>
    </location>
</feature>
<protein>
    <recommendedName>
        <fullName evidence="2">Acyltransferase 3 domain-containing protein</fullName>
    </recommendedName>
</protein>
<feature type="transmembrane region" description="Helical" evidence="1">
    <location>
        <begin position="436"/>
        <end position="454"/>
    </location>
</feature>
<keyword evidence="1" id="KW-0472">Membrane</keyword>
<dbReference type="EMBL" id="JAVRRD010000019">
    <property type="protein sequence ID" value="KAK5049500.1"/>
    <property type="molecule type" value="Genomic_DNA"/>
</dbReference>
<keyword evidence="4" id="KW-1185">Reference proteome</keyword>
<dbReference type="InterPro" id="IPR050879">
    <property type="entry name" value="Acyltransferase_3"/>
</dbReference>
<dbReference type="Pfam" id="PF01757">
    <property type="entry name" value="Acyl_transf_3"/>
    <property type="match status" value="1"/>
</dbReference>
<comment type="caution">
    <text evidence="3">The sequence shown here is derived from an EMBL/GenBank/DDBJ whole genome shotgun (WGS) entry which is preliminary data.</text>
</comment>
<dbReference type="AlphaFoldDB" id="A0AAV9N4K5"/>
<organism evidence="3 4">
    <name type="scientific">Exophiala bonariae</name>
    <dbReference type="NCBI Taxonomy" id="1690606"/>
    <lineage>
        <taxon>Eukaryota</taxon>
        <taxon>Fungi</taxon>
        <taxon>Dikarya</taxon>
        <taxon>Ascomycota</taxon>
        <taxon>Pezizomycotina</taxon>
        <taxon>Eurotiomycetes</taxon>
        <taxon>Chaetothyriomycetidae</taxon>
        <taxon>Chaetothyriales</taxon>
        <taxon>Herpotrichiellaceae</taxon>
        <taxon>Exophiala</taxon>
    </lineage>
</organism>
<evidence type="ECO:0000259" key="2">
    <source>
        <dbReference type="Pfam" id="PF01757"/>
    </source>
</evidence>
<proteinExistence type="predicted"/>